<evidence type="ECO:0000313" key="2">
    <source>
        <dbReference type="EMBL" id="KAJ6834785.1"/>
    </source>
</evidence>
<name>A0AAX6H2U9_IRIPA</name>
<dbReference type="EMBL" id="JANAVB010013999">
    <property type="protein sequence ID" value="KAJ6834785.1"/>
    <property type="molecule type" value="Genomic_DNA"/>
</dbReference>
<dbReference type="AlphaFoldDB" id="A0AAX6H2U9"/>
<feature type="region of interest" description="Disordered" evidence="1">
    <location>
        <begin position="438"/>
        <end position="509"/>
    </location>
</feature>
<feature type="region of interest" description="Disordered" evidence="1">
    <location>
        <begin position="323"/>
        <end position="351"/>
    </location>
</feature>
<dbReference type="Proteomes" id="UP001140949">
    <property type="component" value="Unassembled WGS sequence"/>
</dbReference>
<dbReference type="PANTHER" id="PTHR34057:SF1">
    <property type="entry name" value="ELONGATION FACTOR"/>
    <property type="match status" value="1"/>
</dbReference>
<feature type="compositionally biased region" description="Acidic residues" evidence="1">
    <location>
        <begin position="81"/>
        <end position="90"/>
    </location>
</feature>
<reference evidence="2" key="1">
    <citation type="journal article" date="2023" name="GigaByte">
        <title>Genome assembly of the bearded iris, Iris pallida Lam.</title>
        <authorList>
            <person name="Bruccoleri R.E."/>
            <person name="Oakeley E.J."/>
            <person name="Faust A.M.E."/>
            <person name="Altorfer M."/>
            <person name="Dessus-Babus S."/>
            <person name="Burckhardt D."/>
            <person name="Oertli M."/>
            <person name="Naumann U."/>
            <person name="Petersen F."/>
            <person name="Wong J."/>
        </authorList>
    </citation>
    <scope>NUCLEOTIDE SEQUENCE</scope>
    <source>
        <strain evidence="2">GSM-AAB239-AS_SAM_17_03QT</strain>
    </source>
</reference>
<organism evidence="2 3">
    <name type="scientific">Iris pallida</name>
    <name type="common">Sweet iris</name>
    <dbReference type="NCBI Taxonomy" id="29817"/>
    <lineage>
        <taxon>Eukaryota</taxon>
        <taxon>Viridiplantae</taxon>
        <taxon>Streptophyta</taxon>
        <taxon>Embryophyta</taxon>
        <taxon>Tracheophyta</taxon>
        <taxon>Spermatophyta</taxon>
        <taxon>Magnoliopsida</taxon>
        <taxon>Liliopsida</taxon>
        <taxon>Asparagales</taxon>
        <taxon>Iridaceae</taxon>
        <taxon>Iridoideae</taxon>
        <taxon>Irideae</taxon>
        <taxon>Iris</taxon>
    </lineage>
</organism>
<sequence length="509" mass="56240">MAPAQSLPVAGDGGEEKPKVTVKSEAEEVNADPKGEASGLICENNREDSGFVPEKEAGGDPFGQEIDVLGCADGEAAVFEPGDDGDPDATETEHSSSFGNTFSGSDDEVKLSSSDMEVDSQFSAENAEPPAADGCGRLFKKKKVTSCWRRFISPLMWRCQWLELRMHELHSQASIYDKELAGYKREKQLQSKMIELDDSVSRSVPLTCQSHKKRAMRRKKRKRNEDTVDISSYMASHNIFSYYENRKSETDGHSIDDDCGNQVDENMKGTDDHEWLVRGCKGGDNSLEQIFFNIEALQSRVLKLKSQLSKVISRNSRDITSTAGNFFHGDPPNSYAQSHSCSPGNNGDILPRQHTSEYELEDITVPGSAVSSYGDAADIDIIESTTGILSAANIPLNQHQLGVSCMDIADGILINNQAADEELQNFEVSHVTEKPQVVKEEAQSCSEDDSTDPKVLVEEPDPEREIDIVRQPPVPKTYTGKKRGRKPKKKRGGSVAGYRSERLQKRRLN</sequence>
<keyword evidence="3" id="KW-1185">Reference proteome</keyword>
<proteinExistence type="predicted"/>
<gene>
    <name evidence="2" type="ORF">M6B38_332935</name>
</gene>
<feature type="region of interest" description="Disordered" evidence="1">
    <location>
        <begin position="1"/>
        <end position="118"/>
    </location>
</feature>
<reference evidence="2" key="2">
    <citation type="submission" date="2023-04" db="EMBL/GenBank/DDBJ databases">
        <authorList>
            <person name="Bruccoleri R.E."/>
            <person name="Oakeley E.J."/>
            <person name="Faust A.-M."/>
            <person name="Dessus-Babus S."/>
            <person name="Altorfer M."/>
            <person name="Burckhardt D."/>
            <person name="Oertli M."/>
            <person name="Naumann U."/>
            <person name="Petersen F."/>
            <person name="Wong J."/>
        </authorList>
    </citation>
    <scope>NUCLEOTIDE SEQUENCE</scope>
    <source>
        <strain evidence="2">GSM-AAB239-AS_SAM_17_03QT</strain>
        <tissue evidence="2">Leaf</tissue>
    </source>
</reference>
<feature type="compositionally biased region" description="Basic and acidic residues" evidence="1">
    <location>
        <begin position="451"/>
        <end position="468"/>
    </location>
</feature>
<dbReference type="InterPro" id="IPR038745">
    <property type="entry name" value="AT4G37440-like"/>
</dbReference>
<feature type="compositionally biased region" description="Polar residues" evidence="1">
    <location>
        <begin position="334"/>
        <end position="345"/>
    </location>
</feature>
<comment type="caution">
    <text evidence="2">The sequence shown here is derived from an EMBL/GenBank/DDBJ whole genome shotgun (WGS) entry which is preliminary data.</text>
</comment>
<evidence type="ECO:0000313" key="3">
    <source>
        <dbReference type="Proteomes" id="UP001140949"/>
    </source>
</evidence>
<accession>A0AAX6H2U9</accession>
<dbReference type="CDD" id="cd11650">
    <property type="entry name" value="AT4G37440_like"/>
    <property type="match status" value="1"/>
</dbReference>
<feature type="compositionally biased region" description="Basic and acidic residues" evidence="1">
    <location>
        <begin position="14"/>
        <end position="35"/>
    </location>
</feature>
<evidence type="ECO:0000256" key="1">
    <source>
        <dbReference type="SAM" id="MobiDB-lite"/>
    </source>
</evidence>
<feature type="compositionally biased region" description="Polar residues" evidence="1">
    <location>
        <begin position="95"/>
        <end position="104"/>
    </location>
</feature>
<feature type="compositionally biased region" description="Basic and acidic residues" evidence="1">
    <location>
        <begin position="44"/>
        <end position="58"/>
    </location>
</feature>
<dbReference type="PANTHER" id="PTHR34057">
    <property type="entry name" value="ELONGATION FACTOR"/>
    <property type="match status" value="1"/>
</dbReference>
<protein>
    <submittedName>
        <fullName evidence="2">Uncharacterized protein</fullName>
    </submittedName>
</protein>
<feature type="compositionally biased region" description="Basic residues" evidence="1">
    <location>
        <begin position="479"/>
        <end position="492"/>
    </location>
</feature>